<dbReference type="Gramene" id="RZC82447">
    <property type="protein sequence ID" value="RZC82447"/>
    <property type="gene ID" value="C5167_045227"/>
</dbReference>
<dbReference type="PANTHER" id="PTHR14499">
    <property type="entry name" value="POTASSIUM CHANNEL TETRAMERIZATION DOMAIN-CONTAINING"/>
    <property type="match status" value="1"/>
</dbReference>
<dbReference type="InterPro" id="IPR057441">
    <property type="entry name" value="Beta_prop_At2g24240"/>
</dbReference>
<accession>A0A4Y7LBQ5</accession>
<comment type="pathway">
    <text evidence="1">Protein modification; protein ubiquitination.</text>
</comment>
<dbReference type="Proteomes" id="UP000316621">
    <property type="component" value="Chromosome 11"/>
</dbReference>
<dbReference type="SUPFAM" id="SSF50978">
    <property type="entry name" value="WD40 repeat-like"/>
    <property type="match status" value="1"/>
</dbReference>
<evidence type="ECO:0000256" key="1">
    <source>
        <dbReference type="ARBA" id="ARBA00004906"/>
    </source>
</evidence>
<dbReference type="AlphaFoldDB" id="A0A4Y7LBQ5"/>
<protein>
    <recommendedName>
        <fullName evidence="2">BTB domain-containing protein</fullName>
    </recommendedName>
</protein>
<dbReference type="PANTHER" id="PTHR14499:SF116">
    <property type="entry name" value="OSJNBA0029H02.24 PROTEIN"/>
    <property type="match status" value="1"/>
</dbReference>
<reference evidence="3 4" key="1">
    <citation type="journal article" date="2018" name="Science">
        <title>The opium poppy genome and morphinan production.</title>
        <authorList>
            <person name="Guo L."/>
            <person name="Winzer T."/>
            <person name="Yang X."/>
            <person name="Li Y."/>
            <person name="Ning Z."/>
            <person name="He Z."/>
            <person name="Teodor R."/>
            <person name="Lu Y."/>
            <person name="Bowser T.A."/>
            <person name="Graham I.A."/>
            <person name="Ye K."/>
        </authorList>
    </citation>
    <scope>NUCLEOTIDE SEQUENCE [LARGE SCALE GENOMIC DNA]</scope>
    <source>
        <strain evidence="4">cv. HN1</strain>
        <tissue evidence="3">Leaves</tissue>
    </source>
</reference>
<dbReference type="InterPro" id="IPR015943">
    <property type="entry name" value="WD40/YVTN_repeat-like_dom_sf"/>
</dbReference>
<dbReference type="InterPro" id="IPR011333">
    <property type="entry name" value="SKP1/BTB/POZ_sf"/>
</dbReference>
<gene>
    <name evidence="3" type="ORF">C5167_045227</name>
</gene>
<proteinExistence type="predicted"/>
<dbReference type="Gene3D" id="2.130.10.10">
    <property type="entry name" value="YVTN repeat-like/Quinoprotein amine dehydrogenase"/>
    <property type="match status" value="1"/>
</dbReference>
<dbReference type="InterPro" id="IPR036322">
    <property type="entry name" value="WD40_repeat_dom_sf"/>
</dbReference>
<dbReference type="Gene3D" id="3.30.710.10">
    <property type="entry name" value="Potassium Channel Kv1.1, Chain A"/>
    <property type="match status" value="1"/>
</dbReference>
<sequence length="371" mass="41354">MGMQTDKVRFNVGGKIFETTATTLASAAEGSSMFGAMFDDEWNFRPREVNEEYFIDRDPEYFSVLLNLLRTGELYVPPHIPDKLFYREALYYGLIDNVRTARFCEFDGNRLKLTSSVKGQEFGNCTAIRASPDGGCAVAHDRIVRLYDWMLEEYPTINLNYEKVNDICWIDLEIVVLSACKRSGREDSGIGLFSSSRGDLKHTFQLNHENQVKSFTAGALCCNSDGKVFAACSGTGVNGIGVWDQVTGKQTGFFDRTVYEPLCDANRIQCLDGNNGTDSSIRWNSESRQPKAVEPSYPKLALHGGQLFSCINDRVSMFCGPDWFLTSSIGRSCNGGAIRDFSIGGDRLFALHSEENVFDVWETPVPPNRAG</sequence>
<evidence type="ECO:0000313" key="3">
    <source>
        <dbReference type="EMBL" id="RZC82447.1"/>
    </source>
</evidence>
<organism evidence="3 4">
    <name type="scientific">Papaver somniferum</name>
    <name type="common">Opium poppy</name>
    <dbReference type="NCBI Taxonomy" id="3469"/>
    <lineage>
        <taxon>Eukaryota</taxon>
        <taxon>Viridiplantae</taxon>
        <taxon>Streptophyta</taxon>
        <taxon>Embryophyta</taxon>
        <taxon>Tracheophyta</taxon>
        <taxon>Spermatophyta</taxon>
        <taxon>Magnoliopsida</taxon>
        <taxon>Ranunculales</taxon>
        <taxon>Papaveraceae</taxon>
        <taxon>Papaveroideae</taxon>
        <taxon>Papaver</taxon>
    </lineage>
</organism>
<dbReference type="Pfam" id="PF25279">
    <property type="entry name" value="Beta_prop_At2g24240"/>
    <property type="match status" value="2"/>
</dbReference>
<dbReference type="CDD" id="cd18316">
    <property type="entry name" value="BTB_POZ_KCTD-like"/>
    <property type="match status" value="1"/>
</dbReference>
<dbReference type="SMART" id="SM00225">
    <property type="entry name" value="BTB"/>
    <property type="match status" value="1"/>
</dbReference>
<dbReference type="GO" id="GO:0051260">
    <property type="term" value="P:protein homooligomerization"/>
    <property type="evidence" value="ECO:0007669"/>
    <property type="project" value="InterPro"/>
</dbReference>
<dbReference type="InterPro" id="IPR000210">
    <property type="entry name" value="BTB/POZ_dom"/>
</dbReference>
<dbReference type="OrthoDB" id="2414723at2759"/>
<evidence type="ECO:0000313" key="4">
    <source>
        <dbReference type="Proteomes" id="UP000316621"/>
    </source>
</evidence>
<dbReference type="PROSITE" id="PS50097">
    <property type="entry name" value="BTB"/>
    <property type="match status" value="1"/>
</dbReference>
<dbReference type="EMBL" id="CM010725">
    <property type="protein sequence ID" value="RZC82447.1"/>
    <property type="molecule type" value="Genomic_DNA"/>
</dbReference>
<dbReference type="InterPro" id="IPR003131">
    <property type="entry name" value="T1-type_BTB"/>
</dbReference>
<dbReference type="Pfam" id="PF02214">
    <property type="entry name" value="BTB_2"/>
    <property type="match status" value="1"/>
</dbReference>
<name>A0A4Y7LBQ5_PAPSO</name>
<feature type="domain" description="BTB" evidence="2">
    <location>
        <begin position="6"/>
        <end position="78"/>
    </location>
</feature>
<dbReference type="OMA" id="NDICWID"/>
<evidence type="ECO:0000259" key="2">
    <source>
        <dbReference type="PROSITE" id="PS50097"/>
    </source>
</evidence>
<keyword evidence="4" id="KW-1185">Reference proteome</keyword>
<dbReference type="SUPFAM" id="SSF54695">
    <property type="entry name" value="POZ domain"/>
    <property type="match status" value="1"/>
</dbReference>